<dbReference type="Gene3D" id="3.30.300.180">
    <property type="match status" value="1"/>
</dbReference>
<feature type="domain" description="DnaA N-terminal" evidence="1">
    <location>
        <begin position="45"/>
        <end position="91"/>
    </location>
</feature>
<dbReference type="InterPro" id="IPR038454">
    <property type="entry name" value="DnaA_N_sf"/>
</dbReference>
<protein>
    <submittedName>
        <fullName evidence="2">DnaA N-terminal domain-containing protein</fullName>
    </submittedName>
</protein>
<gene>
    <name evidence="2" type="ORF">ACFPOF_14345</name>
</gene>
<name>A0ABW0HU43_9BACL</name>
<evidence type="ECO:0000313" key="3">
    <source>
        <dbReference type="Proteomes" id="UP001596113"/>
    </source>
</evidence>
<accession>A0ABW0HU43</accession>
<dbReference type="Proteomes" id="UP001596113">
    <property type="component" value="Unassembled WGS sequence"/>
</dbReference>
<evidence type="ECO:0000313" key="2">
    <source>
        <dbReference type="EMBL" id="MFC5403920.1"/>
    </source>
</evidence>
<keyword evidence="3" id="KW-1185">Reference proteome</keyword>
<comment type="caution">
    <text evidence="2">The sequence shown here is derived from an EMBL/GenBank/DDBJ whole genome shotgun (WGS) entry which is preliminary data.</text>
</comment>
<evidence type="ECO:0000259" key="1">
    <source>
        <dbReference type="Pfam" id="PF11638"/>
    </source>
</evidence>
<dbReference type="RefSeq" id="WP_378133726.1">
    <property type="nucleotide sequence ID" value="NZ_JBHSMI010000025.1"/>
</dbReference>
<dbReference type="EMBL" id="JBHSMI010000025">
    <property type="protein sequence ID" value="MFC5403920.1"/>
    <property type="molecule type" value="Genomic_DNA"/>
</dbReference>
<proteinExistence type="predicted"/>
<organism evidence="2 3">
    <name type="scientific">Cohnella soli</name>
    <dbReference type="NCBI Taxonomy" id="425005"/>
    <lineage>
        <taxon>Bacteria</taxon>
        <taxon>Bacillati</taxon>
        <taxon>Bacillota</taxon>
        <taxon>Bacilli</taxon>
        <taxon>Bacillales</taxon>
        <taxon>Paenibacillaceae</taxon>
        <taxon>Cohnella</taxon>
    </lineage>
</organism>
<reference evidence="3" key="1">
    <citation type="journal article" date="2019" name="Int. J. Syst. Evol. Microbiol.">
        <title>The Global Catalogue of Microorganisms (GCM) 10K type strain sequencing project: providing services to taxonomists for standard genome sequencing and annotation.</title>
        <authorList>
            <consortium name="The Broad Institute Genomics Platform"/>
            <consortium name="The Broad Institute Genome Sequencing Center for Infectious Disease"/>
            <person name="Wu L."/>
            <person name="Ma J."/>
        </authorList>
    </citation>
    <scope>NUCLEOTIDE SEQUENCE [LARGE SCALE GENOMIC DNA]</scope>
    <source>
        <strain evidence="3">CGMCC 1.18575</strain>
    </source>
</reference>
<dbReference type="Pfam" id="PF11638">
    <property type="entry name" value="DnaA_N"/>
    <property type="match status" value="1"/>
</dbReference>
<dbReference type="InterPro" id="IPR024633">
    <property type="entry name" value="DnaA_N_dom"/>
</dbReference>
<sequence length="98" mass="11944">MTENNEERRKRVEEQFKKHFPRILEKARQNEERLKTEYQRSLLTRLLEDIRNKISEPSFDAWFSELSIEDSDDNSVIFGTNLTLVLEWLKRRRMTKGE</sequence>